<dbReference type="GO" id="GO:0046540">
    <property type="term" value="C:U4/U6 x U5 tri-snRNP complex"/>
    <property type="evidence" value="ECO:0007669"/>
    <property type="project" value="UniProtKB-UniRule"/>
</dbReference>
<evidence type="ECO:0000256" key="9">
    <source>
        <dbReference type="RuleBase" id="RU365048"/>
    </source>
</evidence>
<dbReference type="OrthoDB" id="422364at2759"/>
<dbReference type="InterPro" id="IPR044642">
    <property type="entry name" value="PTHR15588"/>
</dbReference>
<comment type="subcellular location">
    <subcellularLocation>
        <location evidence="1 9">Nucleus</location>
    </subcellularLocation>
</comment>
<evidence type="ECO:0000256" key="3">
    <source>
        <dbReference type="ARBA" id="ARBA00022664"/>
    </source>
</evidence>
<dbReference type="PANTHER" id="PTHR15588:SF9">
    <property type="entry name" value="U6 SNRNA-ASSOCIATED SM-LIKE PROTEIN LSM8"/>
    <property type="match status" value="1"/>
</dbReference>
<dbReference type="InterPro" id="IPR010920">
    <property type="entry name" value="LSM_dom_sf"/>
</dbReference>
<dbReference type="EMBL" id="KV454427">
    <property type="protein sequence ID" value="ODQ81633.1"/>
    <property type="molecule type" value="Genomic_DNA"/>
</dbReference>
<dbReference type="STRING" id="984486.A0A1E3QVF7"/>
<dbReference type="RefSeq" id="XP_018986961.1">
    <property type="nucleotide sequence ID" value="XM_019127947.1"/>
</dbReference>
<evidence type="ECO:0000259" key="10">
    <source>
        <dbReference type="PROSITE" id="PS52002"/>
    </source>
</evidence>
<dbReference type="GO" id="GO:0030620">
    <property type="term" value="F:U2 snRNA binding"/>
    <property type="evidence" value="ECO:0007669"/>
    <property type="project" value="EnsemblFungi"/>
</dbReference>
<evidence type="ECO:0000313" key="12">
    <source>
        <dbReference type="Proteomes" id="UP000094336"/>
    </source>
</evidence>
<keyword evidence="3 9" id="KW-0507">mRNA processing</keyword>
<dbReference type="GO" id="GO:0005682">
    <property type="term" value="C:U5 snRNP"/>
    <property type="evidence" value="ECO:0007669"/>
    <property type="project" value="EnsemblFungi"/>
</dbReference>
<dbReference type="GO" id="GO:0005688">
    <property type="term" value="C:U6 snRNP"/>
    <property type="evidence" value="ECO:0007669"/>
    <property type="project" value="UniProtKB-UniRule"/>
</dbReference>
<dbReference type="GO" id="GO:0003729">
    <property type="term" value="F:mRNA binding"/>
    <property type="evidence" value="ECO:0007669"/>
    <property type="project" value="TreeGrafter"/>
</dbReference>
<dbReference type="PANTHER" id="PTHR15588">
    <property type="entry name" value="LSM1"/>
    <property type="match status" value="1"/>
</dbReference>
<name>A0A1E3QVF7_9ASCO</name>
<evidence type="ECO:0000256" key="4">
    <source>
        <dbReference type="ARBA" id="ARBA00022728"/>
    </source>
</evidence>
<keyword evidence="8 9" id="KW-0687">Ribonucleoprotein</keyword>
<evidence type="ECO:0000256" key="7">
    <source>
        <dbReference type="ARBA" id="ARBA00023242"/>
    </source>
</evidence>
<keyword evidence="7 9" id="KW-0539">Nucleus</keyword>
<dbReference type="FunFam" id="2.30.30.100:FF:000027">
    <property type="entry name" value="U6 snRNA-associated Sm-like protein LSm8"/>
    <property type="match status" value="1"/>
</dbReference>
<evidence type="ECO:0000256" key="5">
    <source>
        <dbReference type="ARBA" id="ARBA00022884"/>
    </source>
</evidence>
<dbReference type="SMART" id="SM00651">
    <property type="entry name" value="Sm"/>
    <property type="match status" value="1"/>
</dbReference>
<comment type="function">
    <text evidence="9">Plays role in pre-mRNA splicing as component of the U4/U6-U5 tri-snRNP complex that is involved in spliceosome assembly, and as component of the precatalytic spliceosome (spliceosome B complex). The heptameric LSM2-8 complex binds specifically to the 3'-terminal U-tract of U6 snRNA.</text>
</comment>
<dbReference type="Gene3D" id="2.30.30.100">
    <property type="match status" value="1"/>
</dbReference>
<comment type="similarity">
    <text evidence="2 9">Belongs to the snRNP Sm proteins family.</text>
</comment>
<dbReference type="GO" id="GO:0071011">
    <property type="term" value="C:precatalytic spliceosome"/>
    <property type="evidence" value="ECO:0007669"/>
    <property type="project" value="TreeGrafter"/>
</dbReference>
<keyword evidence="6 9" id="KW-0508">mRNA splicing</keyword>
<evidence type="ECO:0000256" key="1">
    <source>
        <dbReference type="ARBA" id="ARBA00004123"/>
    </source>
</evidence>
<dbReference type="InterPro" id="IPR034103">
    <property type="entry name" value="Lsm8"/>
</dbReference>
<organism evidence="11 12">
    <name type="scientific">Babjeviella inositovora NRRL Y-12698</name>
    <dbReference type="NCBI Taxonomy" id="984486"/>
    <lineage>
        <taxon>Eukaryota</taxon>
        <taxon>Fungi</taxon>
        <taxon>Dikarya</taxon>
        <taxon>Ascomycota</taxon>
        <taxon>Saccharomycotina</taxon>
        <taxon>Pichiomycetes</taxon>
        <taxon>Serinales incertae sedis</taxon>
        <taxon>Babjeviella</taxon>
    </lineage>
</organism>
<dbReference type="AlphaFoldDB" id="A0A1E3QVF7"/>
<proteinExistence type="inferred from homology"/>
<gene>
    <name evidence="9" type="primary">LSM8</name>
    <name evidence="11" type="ORF">BABINDRAFT_159899</name>
</gene>
<dbReference type="Proteomes" id="UP000094336">
    <property type="component" value="Unassembled WGS sequence"/>
</dbReference>
<evidence type="ECO:0000256" key="2">
    <source>
        <dbReference type="ARBA" id="ARBA00006850"/>
    </source>
</evidence>
<evidence type="ECO:0000256" key="8">
    <source>
        <dbReference type="ARBA" id="ARBA00023274"/>
    </source>
</evidence>
<dbReference type="PROSITE" id="PS52002">
    <property type="entry name" value="SM"/>
    <property type="match status" value="1"/>
</dbReference>
<sequence length="97" mass="10812">MSSLKPFIDQKVVVITTDGRLFIGLLKGYDNSTNIILASSFERIIHPDDSPESIDLGLYMIRGDTVVCIGEVDVEIEDDTKWDEIRGEALKSTKNPL</sequence>
<dbReference type="GeneID" id="30145800"/>
<keyword evidence="5 9" id="KW-0694">RNA-binding</keyword>
<protein>
    <recommendedName>
        <fullName evidence="9">LSM2-LSM8 complex subunit LSM8</fullName>
    </recommendedName>
</protein>
<comment type="subunit">
    <text evidence="9">LSm subunits form a heteromer with a doughnut shape.</text>
</comment>
<dbReference type="Pfam" id="PF01423">
    <property type="entry name" value="LSM"/>
    <property type="match status" value="1"/>
</dbReference>
<reference evidence="12" key="1">
    <citation type="submission" date="2016-05" db="EMBL/GenBank/DDBJ databases">
        <title>Comparative genomics of biotechnologically important yeasts.</title>
        <authorList>
            <consortium name="DOE Joint Genome Institute"/>
            <person name="Riley R."/>
            <person name="Haridas S."/>
            <person name="Wolfe K.H."/>
            <person name="Lopes M.R."/>
            <person name="Hittinger C.T."/>
            <person name="Goker M."/>
            <person name="Salamov A."/>
            <person name="Wisecaver J."/>
            <person name="Long T.M."/>
            <person name="Aerts A.L."/>
            <person name="Barry K."/>
            <person name="Choi C."/>
            <person name="Clum A."/>
            <person name="Coughlan A.Y."/>
            <person name="Deshpande S."/>
            <person name="Douglass A.P."/>
            <person name="Hanson S.J."/>
            <person name="Klenk H.-P."/>
            <person name="Labutti K."/>
            <person name="Lapidus A."/>
            <person name="Lindquist E."/>
            <person name="Lipzen A."/>
            <person name="Meier-Kolthoff J.P."/>
            <person name="Ohm R.A."/>
            <person name="Otillar R.P."/>
            <person name="Pangilinan J."/>
            <person name="Peng Y."/>
            <person name="Rokas A."/>
            <person name="Rosa C.A."/>
            <person name="Scheuner C."/>
            <person name="Sibirny A.A."/>
            <person name="Slot J.C."/>
            <person name="Stielow J.B."/>
            <person name="Sun H."/>
            <person name="Kurtzman C.P."/>
            <person name="Blackwell M."/>
            <person name="Grigoriev I.V."/>
            <person name="Jeffries T.W."/>
        </authorList>
    </citation>
    <scope>NUCLEOTIDE SEQUENCE [LARGE SCALE GENOMIC DNA]</scope>
    <source>
        <strain evidence="12">NRRL Y-12698</strain>
    </source>
</reference>
<dbReference type="InterPro" id="IPR047575">
    <property type="entry name" value="Sm"/>
</dbReference>
<evidence type="ECO:0000313" key="11">
    <source>
        <dbReference type="EMBL" id="ODQ81633.1"/>
    </source>
</evidence>
<dbReference type="GO" id="GO:0000398">
    <property type="term" value="P:mRNA splicing, via spliceosome"/>
    <property type="evidence" value="ECO:0007669"/>
    <property type="project" value="UniProtKB-UniRule"/>
</dbReference>
<keyword evidence="12" id="KW-1185">Reference proteome</keyword>
<dbReference type="InterPro" id="IPR001163">
    <property type="entry name" value="Sm_dom_euk/arc"/>
</dbReference>
<dbReference type="CDD" id="cd01727">
    <property type="entry name" value="LSm8"/>
    <property type="match status" value="1"/>
</dbReference>
<evidence type="ECO:0000256" key="6">
    <source>
        <dbReference type="ARBA" id="ARBA00023187"/>
    </source>
</evidence>
<feature type="domain" description="Sm" evidence="10">
    <location>
        <begin position="1"/>
        <end position="75"/>
    </location>
</feature>
<keyword evidence="4 9" id="KW-0747">Spliceosome</keyword>
<accession>A0A1E3QVF7</accession>
<dbReference type="SUPFAM" id="SSF50182">
    <property type="entry name" value="Sm-like ribonucleoproteins"/>
    <property type="match status" value="1"/>
</dbReference>